<keyword evidence="7" id="KW-0851">Voltage-gated channel</keyword>
<dbReference type="GO" id="GO:0098703">
    <property type="term" value="P:calcium ion import across plasma membrane"/>
    <property type="evidence" value="ECO:0007669"/>
    <property type="project" value="TreeGrafter"/>
</dbReference>
<feature type="transmembrane region" description="Helical" evidence="14">
    <location>
        <begin position="502"/>
        <end position="528"/>
    </location>
</feature>
<keyword evidence="9" id="KW-0406">Ion transport</keyword>
<evidence type="ECO:0000313" key="16">
    <source>
        <dbReference type="EMBL" id="TPP55024.1"/>
    </source>
</evidence>
<keyword evidence="10 14" id="KW-0472">Membrane</keyword>
<proteinExistence type="predicted"/>
<dbReference type="GO" id="GO:0008331">
    <property type="term" value="F:high voltage-gated calcium channel activity"/>
    <property type="evidence" value="ECO:0007669"/>
    <property type="project" value="TreeGrafter"/>
</dbReference>
<gene>
    <name evidence="16" type="ORF">CGC20_37345</name>
</gene>
<feature type="transmembrane region" description="Helical" evidence="14">
    <location>
        <begin position="121"/>
        <end position="142"/>
    </location>
</feature>
<keyword evidence="8 14" id="KW-1133">Transmembrane helix</keyword>
<feature type="transmembrane region" description="Helical" evidence="14">
    <location>
        <begin position="879"/>
        <end position="899"/>
    </location>
</feature>
<name>A0A504Y212_LEIDO</name>
<feature type="domain" description="Ion transport" evidence="15">
    <location>
        <begin position="473"/>
        <end position="682"/>
    </location>
</feature>
<organism evidence="16 17">
    <name type="scientific">Leishmania donovani</name>
    <dbReference type="NCBI Taxonomy" id="5661"/>
    <lineage>
        <taxon>Eukaryota</taxon>
        <taxon>Discoba</taxon>
        <taxon>Euglenozoa</taxon>
        <taxon>Kinetoplastea</taxon>
        <taxon>Metakinetoplastina</taxon>
        <taxon>Trypanosomatida</taxon>
        <taxon>Trypanosomatidae</taxon>
        <taxon>Leishmaniinae</taxon>
        <taxon>Leishmania</taxon>
    </lineage>
</organism>
<feature type="domain" description="Ion transport" evidence="15">
    <location>
        <begin position="59"/>
        <end position="323"/>
    </location>
</feature>
<dbReference type="VEuPathDB" id="TriTrypDB:LdCL_170022100"/>
<sequence>MQYLLLASSRADTFQSWSPTQIAVTRNDGAPFFSPRAANALRRGCYRFVGSRPVLISWVVLVCLSTAMALAIQPRYDLGVATYTTLYALQLICLAFFWVRMVAEIIAGGLLGGSHGFLRSVWNWVEVGANVFGLLQVIPPMFHIRWMRAFAAARPLRFFVFVPWWREQLVPLCRAFPRLLDVMITLGLCLLALGLTGVMGVGGELHQRCYITNTTGSSPYENLTLPFLLRNISAACGVGFSCPTVSAEVTVQCLAIAHAHRDRFFTYDNAGAALLLMFKVASMDMWFENLEDIMNVKGASAALYLVVVALVSLFLFVLLTSVVHGAYAPVDTWCAPSFTAKVGPAARQRQDCGVQTLPAWPKTRQHCSARPTHAHQRTHSMDDGREVEGDVRRQNPLSGDGGGQQAPLYASRIPAEGTLVAREFPRHVRDFERDLHVLGFRAALRALEATTTTGAGGAPLLPLMASLVDSLPFVILLMVLSVSSVMLLAVVSTSTPDSAARLLHAISASLAVFFIVPAVLRLMAFGLVRASVDVWNYADLLAAVSGVLELAAPSLFNYRVVGAVRVLRCVRVAKYLCPLYRYEYRLKGLLSLLLLTSATLTLYALLGMQLFAGTYDAGAEPAPIRNGDFNTAWTALLACFRAFTGDMWTRYMVAVSEGGTIATGSLFFLSLQLFSRMMLFAVGSSIIILGSRDAARDEDALCSNAFPPLLLLPPLKKDDTTAAGAAVDTRNGARDLSPSPDAGATADRRRRRRRPGRQAAELATEKRLRVRGDAFLFVGPMNPVRILLLRVLGSPFYTLISTLCVAIGVVALFFERRHLDADTERTLHLVNIVCLVVFVVEMVMKWLAYGVVTQGWSDGEDHYREARPRYMPAYFRYPLNWVDFAANGLALAAVAYPPLRVGRVIRTPRLFTTQERPNKSFVELVKVLRYTMRVAPLIFFLYVAFAVTAMQMFAGGLFRCSDAAVTTSADCFGDYNTTVMGYTGPTTSVRKRRWVRAGFHYDAFGPALLSVFAMTTVNHWGNFMDDAMAITHTMTTYNHSGYCVVFFIVSLLLIRFFAVRTMAAVFIAELRGVVMDSLGTAQRTPHQIRFVVSRECIAHLTQLQRLLPPLPTAVSRLCHRILSAQPAHWPITVFDAVVQGVLVVVCGFVAATRAGESLWQKRMIVAVDCVAVALCGAEVLLGMLAYGVRYLTRASYAADVVLFVLMVVGVASPSLRFVTVVIFVKLIKAASTGLALLPAKRHIRMLLSSGALALLVLHAYAVVGTLLLGDIAPDGVYLTEKRNFSTVIRSLLVLLDCSTFDQWHLVMHACFDGAACHSDASATCGHTYSAVIFFVSFIVIESLVVSQLMLASAVVVFTVPLFTDVIQPFVDVRRAWQRGVGAGEPTCDFDTLLTLLPRFPASLTDGITSETSSKADLMAFLSSLRLPLDEHLRLRYADVLRGFAYRKYKVDLDDDRACSSARDRRMYLTAGEYYGQLLVQRYCDEMSRLTHSSVGDARTLSTGLPAATPSYDGVGGHDVLRVHGDDTLVPKGALPIPSSNVFLYTFPGESNEDGDSVITLIDSFGRAQREATPMITSGKTPERSRSD</sequence>
<comment type="caution">
    <text evidence="16">The sequence shown here is derived from an EMBL/GenBank/DDBJ whole genome shotgun (WGS) entry which is preliminary data.</text>
</comment>
<evidence type="ECO:0000256" key="13">
    <source>
        <dbReference type="SAM" id="MobiDB-lite"/>
    </source>
</evidence>
<dbReference type="Gene3D" id="1.10.287.70">
    <property type="match status" value="4"/>
</dbReference>
<keyword evidence="11" id="KW-0325">Glycoprotein</keyword>
<dbReference type="Proteomes" id="UP000318821">
    <property type="component" value="Unassembled WGS sequence"/>
</dbReference>
<feature type="transmembrane region" description="Helical" evidence="14">
    <location>
        <begin position="1003"/>
        <end position="1021"/>
    </location>
</feature>
<dbReference type="Pfam" id="PF00520">
    <property type="entry name" value="Ion_trans"/>
    <property type="match status" value="4"/>
</dbReference>
<feature type="transmembrane region" description="Helical" evidence="14">
    <location>
        <begin position="934"/>
        <end position="954"/>
    </location>
</feature>
<feature type="transmembrane region" description="Helical" evidence="14">
    <location>
        <begin position="1200"/>
        <end position="1224"/>
    </location>
</feature>
<dbReference type="PANTHER" id="PTHR45628">
    <property type="entry name" value="VOLTAGE-DEPENDENT CALCIUM CHANNEL TYPE A SUBUNIT ALPHA-1"/>
    <property type="match status" value="1"/>
</dbReference>
<evidence type="ECO:0000256" key="11">
    <source>
        <dbReference type="ARBA" id="ARBA00023180"/>
    </source>
</evidence>
<feature type="transmembrane region" description="Helical" evidence="14">
    <location>
        <begin position="301"/>
        <end position="323"/>
    </location>
</feature>
<feature type="transmembrane region" description="Helical" evidence="14">
    <location>
        <begin position="1163"/>
        <end position="1188"/>
    </location>
</feature>
<dbReference type="FunFam" id="1.20.120.350:FF:000149">
    <property type="match status" value="1"/>
</dbReference>
<keyword evidence="4" id="KW-0107">Calcium channel</keyword>
<feature type="domain" description="Ion transport" evidence="15">
    <location>
        <begin position="1133"/>
        <end position="1355"/>
    </location>
</feature>
<feature type="transmembrane region" description="Helical" evidence="14">
    <location>
        <begin position="796"/>
        <end position="814"/>
    </location>
</feature>
<feature type="transmembrane region" description="Helical" evidence="14">
    <location>
        <begin position="1042"/>
        <end position="1068"/>
    </location>
</feature>
<feature type="transmembrane region" description="Helical" evidence="14">
    <location>
        <begin position="1331"/>
        <end position="1359"/>
    </location>
</feature>
<evidence type="ECO:0000259" key="15">
    <source>
        <dbReference type="Pfam" id="PF00520"/>
    </source>
</evidence>
<feature type="transmembrane region" description="Helical" evidence="14">
    <location>
        <begin position="589"/>
        <end position="612"/>
    </location>
</feature>
<evidence type="ECO:0000256" key="14">
    <source>
        <dbReference type="SAM" id="Phobius"/>
    </source>
</evidence>
<keyword evidence="12" id="KW-0407">Ion channel</keyword>
<keyword evidence="6" id="KW-0106">Calcium</keyword>
<feature type="transmembrane region" description="Helical" evidence="14">
    <location>
        <begin position="632"/>
        <end position="653"/>
    </location>
</feature>
<comment type="subcellular location">
    <subcellularLocation>
        <location evidence="1">Membrane</location>
        <topology evidence="1">Multi-pass membrane protein</topology>
    </subcellularLocation>
</comment>
<evidence type="ECO:0000256" key="2">
    <source>
        <dbReference type="ARBA" id="ARBA00022448"/>
    </source>
</evidence>
<evidence type="ECO:0000256" key="10">
    <source>
        <dbReference type="ARBA" id="ARBA00023136"/>
    </source>
</evidence>
<feature type="transmembrane region" description="Helical" evidence="14">
    <location>
        <begin position="178"/>
        <end position="201"/>
    </location>
</feature>
<evidence type="ECO:0000256" key="4">
    <source>
        <dbReference type="ARBA" id="ARBA00022673"/>
    </source>
</evidence>
<feature type="transmembrane region" description="Helical" evidence="14">
    <location>
        <begin position="470"/>
        <end position="490"/>
    </location>
</feature>
<protein>
    <submittedName>
        <fullName evidence="16">Ion transport family protein</fullName>
    </submittedName>
</protein>
<keyword evidence="3" id="KW-0109">Calcium transport</keyword>
<evidence type="ECO:0000256" key="7">
    <source>
        <dbReference type="ARBA" id="ARBA00022882"/>
    </source>
</evidence>
<evidence type="ECO:0000256" key="6">
    <source>
        <dbReference type="ARBA" id="ARBA00022837"/>
    </source>
</evidence>
<feature type="transmembrane region" description="Helical" evidence="14">
    <location>
        <begin position="540"/>
        <end position="558"/>
    </location>
</feature>
<evidence type="ECO:0000256" key="1">
    <source>
        <dbReference type="ARBA" id="ARBA00004141"/>
    </source>
</evidence>
<feature type="transmembrane region" description="Helical" evidence="14">
    <location>
        <begin position="1129"/>
        <end position="1151"/>
    </location>
</feature>
<feature type="region of interest" description="Disordered" evidence="13">
    <location>
        <begin position="723"/>
        <end position="759"/>
    </location>
</feature>
<feature type="transmembrane region" description="Helical" evidence="14">
    <location>
        <begin position="55"/>
        <end position="73"/>
    </location>
</feature>
<evidence type="ECO:0000256" key="9">
    <source>
        <dbReference type="ARBA" id="ARBA00023065"/>
    </source>
</evidence>
<dbReference type="InterPro" id="IPR027359">
    <property type="entry name" value="Volt_channel_dom_sf"/>
</dbReference>
<evidence type="ECO:0000256" key="8">
    <source>
        <dbReference type="ARBA" id="ARBA00022989"/>
    </source>
</evidence>
<dbReference type="GO" id="GO:0005891">
    <property type="term" value="C:voltage-gated calcium channel complex"/>
    <property type="evidence" value="ECO:0007669"/>
    <property type="project" value="TreeGrafter"/>
</dbReference>
<accession>A0A504Y212</accession>
<dbReference type="InterPro" id="IPR050599">
    <property type="entry name" value="VDCC_alpha-1_subunit"/>
</dbReference>
<feature type="domain" description="Ion transport" evidence="15">
    <location>
        <begin position="795"/>
        <end position="1068"/>
    </location>
</feature>
<dbReference type="PANTHER" id="PTHR45628:SF7">
    <property type="entry name" value="VOLTAGE-DEPENDENT CALCIUM CHANNEL TYPE A SUBUNIT ALPHA-1"/>
    <property type="match status" value="1"/>
</dbReference>
<evidence type="ECO:0000256" key="3">
    <source>
        <dbReference type="ARBA" id="ARBA00022568"/>
    </source>
</evidence>
<dbReference type="SUPFAM" id="SSF81324">
    <property type="entry name" value="Voltage-gated potassium channels"/>
    <property type="match status" value="3"/>
</dbReference>
<dbReference type="VEuPathDB" id="TriTrypDB:LDHU3_17.2140"/>
<feature type="compositionally biased region" description="Basic and acidic residues" evidence="13">
    <location>
        <begin position="379"/>
        <end position="388"/>
    </location>
</feature>
<dbReference type="EMBL" id="RHLD01000040">
    <property type="protein sequence ID" value="TPP55024.1"/>
    <property type="molecule type" value="Genomic_DNA"/>
</dbReference>
<evidence type="ECO:0000313" key="17">
    <source>
        <dbReference type="Proteomes" id="UP000318821"/>
    </source>
</evidence>
<evidence type="ECO:0000256" key="12">
    <source>
        <dbReference type="ARBA" id="ARBA00023303"/>
    </source>
</evidence>
<evidence type="ECO:0000256" key="5">
    <source>
        <dbReference type="ARBA" id="ARBA00022692"/>
    </source>
</evidence>
<keyword evidence="5 14" id="KW-0812">Transmembrane</keyword>
<feature type="transmembrane region" description="Helical" evidence="14">
    <location>
        <begin position="826"/>
        <end position="848"/>
    </location>
</feature>
<feature type="transmembrane region" description="Helical" evidence="14">
    <location>
        <begin position="80"/>
        <end position="101"/>
    </location>
</feature>
<feature type="transmembrane region" description="Helical" evidence="14">
    <location>
        <begin position="1245"/>
        <end position="1268"/>
    </location>
</feature>
<dbReference type="InterPro" id="IPR005821">
    <property type="entry name" value="Ion_trans_dom"/>
</dbReference>
<feature type="compositionally biased region" description="Basic residues" evidence="13">
    <location>
        <begin position="363"/>
        <end position="378"/>
    </location>
</feature>
<reference evidence="17" key="1">
    <citation type="submission" date="2019-02" db="EMBL/GenBank/DDBJ databases">
        <title>FDA dAtabase for Regulatory Grade micrObial Sequences (FDA-ARGOS): Supporting development and validation of Infectious Disease Dx tests.</title>
        <authorList>
            <person name="Duncan R."/>
            <person name="Fisher C."/>
            <person name="Tallon L."/>
            <person name="Sadzewicz L."/>
            <person name="Sengamalay N."/>
            <person name="Ott S."/>
            <person name="Godinez A."/>
            <person name="Nagaraj S."/>
            <person name="Vavikolanu K."/>
            <person name="Vyas G."/>
            <person name="Nadendla S."/>
            <person name="Aluvathingal J."/>
            <person name="Sichtig H."/>
        </authorList>
    </citation>
    <scope>NUCLEOTIDE SEQUENCE [LARGE SCALE GENOMIC DNA]</scope>
    <source>
        <strain evidence="17">FDAARGOS_360</strain>
    </source>
</reference>
<feature type="region of interest" description="Disordered" evidence="13">
    <location>
        <begin position="363"/>
        <end position="388"/>
    </location>
</feature>
<dbReference type="Gene3D" id="1.20.120.350">
    <property type="entry name" value="Voltage-gated potassium channels. Chain C"/>
    <property type="match status" value="3"/>
</dbReference>
<keyword evidence="2" id="KW-0813">Transport</keyword>
<dbReference type="VEuPathDB" id="TriTrypDB:LdBPK_171560.1"/>